<keyword evidence="5" id="KW-0812">Transmembrane</keyword>
<evidence type="ECO:0000256" key="6">
    <source>
        <dbReference type="ARBA" id="ARBA00022968"/>
    </source>
</evidence>
<organism evidence="11 12">
    <name type="scientific">Perkinsus olseni</name>
    <name type="common">Perkinsus atlanticus</name>
    <dbReference type="NCBI Taxonomy" id="32597"/>
    <lineage>
        <taxon>Eukaryota</taxon>
        <taxon>Sar</taxon>
        <taxon>Alveolata</taxon>
        <taxon>Perkinsozoa</taxon>
        <taxon>Perkinsea</taxon>
        <taxon>Perkinsida</taxon>
        <taxon>Perkinsidae</taxon>
        <taxon>Perkinsus</taxon>
    </lineage>
</organism>
<evidence type="ECO:0000256" key="7">
    <source>
        <dbReference type="ARBA" id="ARBA00022989"/>
    </source>
</evidence>
<evidence type="ECO:0000256" key="3">
    <source>
        <dbReference type="ARBA" id="ARBA00022676"/>
    </source>
</evidence>
<evidence type="ECO:0000256" key="9">
    <source>
        <dbReference type="ARBA" id="ARBA00023136"/>
    </source>
</evidence>
<feature type="non-terminal residue" evidence="11">
    <location>
        <position position="163"/>
    </location>
</feature>
<dbReference type="GO" id="GO:0016758">
    <property type="term" value="F:hexosyltransferase activity"/>
    <property type="evidence" value="ECO:0007669"/>
    <property type="project" value="InterPro"/>
</dbReference>
<evidence type="ECO:0000313" key="12">
    <source>
        <dbReference type="Proteomes" id="UP000541610"/>
    </source>
</evidence>
<comment type="subcellular location">
    <subcellularLocation>
        <location evidence="1">Golgi apparatus membrane</location>
        <topology evidence="1">Single-pass type II membrane protein</topology>
    </subcellularLocation>
</comment>
<dbReference type="GO" id="GO:0000139">
    <property type="term" value="C:Golgi membrane"/>
    <property type="evidence" value="ECO:0007669"/>
    <property type="project" value="UniProtKB-SubCell"/>
</dbReference>
<feature type="signal peptide" evidence="10">
    <location>
        <begin position="1"/>
        <end position="28"/>
    </location>
</feature>
<comment type="caution">
    <text evidence="11">The sequence shown here is derived from an EMBL/GenBank/DDBJ whole genome shotgun (WGS) entry which is preliminary data.</text>
</comment>
<feature type="chain" id="PRO_5029687747" evidence="10">
    <location>
        <begin position="29"/>
        <end position="163"/>
    </location>
</feature>
<comment type="similarity">
    <text evidence="2">Belongs to the glycosyltransferase 31 family.</text>
</comment>
<proteinExistence type="inferred from homology"/>
<keyword evidence="8" id="KW-0333">Golgi apparatus</keyword>
<protein>
    <submittedName>
        <fullName evidence="11">DnaJ (Hsp40), sub C, member 2</fullName>
    </submittedName>
</protein>
<dbReference type="InterPro" id="IPR002659">
    <property type="entry name" value="Glyco_trans_31"/>
</dbReference>
<keyword evidence="4" id="KW-0808">Transferase</keyword>
<keyword evidence="9" id="KW-0472">Membrane</keyword>
<evidence type="ECO:0000256" key="8">
    <source>
        <dbReference type="ARBA" id="ARBA00023034"/>
    </source>
</evidence>
<dbReference type="OrthoDB" id="427498at2759"/>
<name>A0A7J6MNS1_PEROL</name>
<evidence type="ECO:0000256" key="2">
    <source>
        <dbReference type="ARBA" id="ARBA00008661"/>
    </source>
</evidence>
<dbReference type="Proteomes" id="UP000541610">
    <property type="component" value="Unassembled WGS sequence"/>
</dbReference>
<keyword evidence="6" id="KW-0735">Signal-anchor</keyword>
<dbReference type="EMBL" id="JABANP010001247">
    <property type="protein sequence ID" value="KAF4673238.1"/>
    <property type="molecule type" value="Genomic_DNA"/>
</dbReference>
<sequence length="163" mass="18617">MRRSPSCYYRLLLFLLLLAEHHLALSRAAEDHRQPPAAALHGSLISEGYDVHDEQQQQQAYDWDLVIVIPSHITEFSRRCAVRDGWARQLRDHEQNNRAGLRTIKLVFTVGAHHPDNSTRDTAIAEMKQFDDIITLPLGFVDRYDALGTKVRLSYGEVVDKLG</sequence>
<evidence type="ECO:0000256" key="5">
    <source>
        <dbReference type="ARBA" id="ARBA00022692"/>
    </source>
</evidence>
<evidence type="ECO:0000313" key="11">
    <source>
        <dbReference type="EMBL" id="KAF4673238.1"/>
    </source>
</evidence>
<keyword evidence="10" id="KW-0732">Signal</keyword>
<gene>
    <name evidence="11" type="primary">DNAJC2_1</name>
    <name evidence="11" type="ORF">FOZ60_001656</name>
</gene>
<accession>A0A7J6MNS1</accession>
<evidence type="ECO:0000256" key="4">
    <source>
        <dbReference type="ARBA" id="ARBA00022679"/>
    </source>
</evidence>
<evidence type="ECO:0000256" key="10">
    <source>
        <dbReference type="SAM" id="SignalP"/>
    </source>
</evidence>
<dbReference type="Pfam" id="PF01762">
    <property type="entry name" value="Galactosyl_T"/>
    <property type="match status" value="1"/>
</dbReference>
<keyword evidence="7" id="KW-1133">Transmembrane helix</keyword>
<evidence type="ECO:0000256" key="1">
    <source>
        <dbReference type="ARBA" id="ARBA00004323"/>
    </source>
</evidence>
<keyword evidence="3" id="KW-0328">Glycosyltransferase</keyword>
<dbReference type="AlphaFoldDB" id="A0A7J6MNS1"/>
<reference evidence="11 12" key="1">
    <citation type="submission" date="2020-04" db="EMBL/GenBank/DDBJ databases">
        <title>Perkinsus olseni comparative genomics.</title>
        <authorList>
            <person name="Bogema D.R."/>
        </authorList>
    </citation>
    <scope>NUCLEOTIDE SEQUENCE [LARGE SCALE GENOMIC DNA]</scope>
    <source>
        <strain evidence="11">00978-12</strain>
    </source>
</reference>